<dbReference type="SUPFAM" id="SSF55154">
    <property type="entry name" value="CYTH-like phosphatases"/>
    <property type="match status" value="2"/>
</dbReference>
<dbReference type="InterPro" id="IPR038186">
    <property type="entry name" value="CHAD_dom_sf"/>
</dbReference>
<dbReference type="PANTHER" id="PTHR39339">
    <property type="entry name" value="SLR1444 PROTEIN"/>
    <property type="match status" value="1"/>
</dbReference>
<dbReference type="EMBL" id="CAFBLP010000107">
    <property type="protein sequence ID" value="CAB4890815.1"/>
    <property type="molecule type" value="Genomic_DNA"/>
</dbReference>
<dbReference type="InterPro" id="IPR023577">
    <property type="entry name" value="CYTH_domain"/>
</dbReference>
<dbReference type="Pfam" id="PF05235">
    <property type="entry name" value="CHAD"/>
    <property type="match status" value="1"/>
</dbReference>
<dbReference type="AlphaFoldDB" id="A0A6J7FBD9"/>
<sequence>MTIEREAKFTVSPSFEMPPFDRTTKQFRCRPPRHEVLDARYFDTDDLSLARAGITLRYRTGDPVDTADAAVAADPAVAAVAAVVADPGGAPGTGGVWTVKLPIARSVDTLIRQEVTFSGPATHVPTAAADLVRVHARSRPLRQVSRLLTNRRINDVVDDADAVVAQIVDDQVAVRSGRTVTDRFREIEIEIHLGGKRGDALLKSLAAQLVDAGAGHDPARPKLLRALGERATAPADVQPEPIGRESDAGSPRADASKFVQRTLATGVTALLANDPWVRLTDEPEPVHALRVATRRLRSDLRTFSQLLDPNWTTSLRTELAWLGSSLGVVRELDVLDERLQDQRAQLPTGDQICVDELLHELARQRVAARDAMLSDMRSRRYDDLIVMLVAAAGSPVFLAAAHKHLARRARDVGLEFVRNTWHSLADAVRTANQARDAGTDETALHDIRIRVKRCRYATEAVVPLVARPAVRFAAGLAALQRTLGDHHDAVAAEEWLRRTASTMPSLAVCCGELITLQRVERSTIDQEWPMLWDAISEKRSRAWMHRK</sequence>
<feature type="domain" description="CHAD" evidence="2">
    <location>
        <begin position="252"/>
        <end position="533"/>
    </location>
</feature>
<protein>
    <submittedName>
        <fullName evidence="3">Unannotated protein</fullName>
    </submittedName>
</protein>
<dbReference type="Gene3D" id="2.40.320.10">
    <property type="entry name" value="Hypothetical Protein Pfu-838710-001"/>
    <property type="match status" value="1"/>
</dbReference>
<organism evidence="3">
    <name type="scientific">freshwater metagenome</name>
    <dbReference type="NCBI Taxonomy" id="449393"/>
    <lineage>
        <taxon>unclassified sequences</taxon>
        <taxon>metagenomes</taxon>
        <taxon>ecological metagenomes</taxon>
    </lineage>
</organism>
<gene>
    <name evidence="3" type="ORF">UFOPK3376_02818</name>
</gene>
<dbReference type="SMART" id="SM00880">
    <property type="entry name" value="CHAD"/>
    <property type="match status" value="1"/>
</dbReference>
<dbReference type="PROSITE" id="PS51708">
    <property type="entry name" value="CHAD"/>
    <property type="match status" value="1"/>
</dbReference>
<reference evidence="3" key="1">
    <citation type="submission" date="2020-05" db="EMBL/GenBank/DDBJ databases">
        <authorList>
            <person name="Chiriac C."/>
            <person name="Salcher M."/>
            <person name="Ghai R."/>
            <person name="Kavagutti S V."/>
        </authorList>
    </citation>
    <scope>NUCLEOTIDE SEQUENCE</scope>
</reference>
<evidence type="ECO:0000259" key="2">
    <source>
        <dbReference type="PROSITE" id="PS51708"/>
    </source>
</evidence>
<dbReference type="Gene3D" id="1.40.20.10">
    <property type="entry name" value="CHAD domain"/>
    <property type="match status" value="1"/>
</dbReference>
<accession>A0A6J7FBD9</accession>
<feature type="region of interest" description="Disordered" evidence="1">
    <location>
        <begin position="231"/>
        <end position="253"/>
    </location>
</feature>
<evidence type="ECO:0000313" key="3">
    <source>
        <dbReference type="EMBL" id="CAB4890815.1"/>
    </source>
</evidence>
<proteinExistence type="predicted"/>
<dbReference type="SMART" id="SM01118">
    <property type="entry name" value="CYTH"/>
    <property type="match status" value="1"/>
</dbReference>
<evidence type="ECO:0000256" key="1">
    <source>
        <dbReference type="SAM" id="MobiDB-lite"/>
    </source>
</evidence>
<name>A0A6J7FBD9_9ZZZZ</name>
<dbReference type="InterPro" id="IPR007899">
    <property type="entry name" value="CHAD_dom"/>
</dbReference>
<dbReference type="InterPro" id="IPR033469">
    <property type="entry name" value="CYTH-like_dom_sf"/>
</dbReference>
<dbReference type="CDD" id="cd07374">
    <property type="entry name" value="CYTH-like_Pase"/>
    <property type="match status" value="1"/>
</dbReference>
<dbReference type="PANTHER" id="PTHR39339:SF1">
    <property type="entry name" value="CHAD DOMAIN-CONTAINING PROTEIN"/>
    <property type="match status" value="1"/>
</dbReference>